<dbReference type="SUPFAM" id="SSF51445">
    <property type="entry name" value="(Trans)glycosidases"/>
    <property type="match status" value="1"/>
</dbReference>
<dbReference type="eggNOG" id="COG3757">
    <property type="taxonomic scope" value="Bacteria"/>
</dbReference>
<evidence type="ECO:0000256" key="3">
    <source>
        <dbReference type="ARBA" id="ARBA00023295"/>
    </source>
</evidence>
<dbReference type="GeneID" id="33062707"/>
<reference evidence="6 7" key="1">
    <citation type="journal article" date="2006" name="Proc. Natl. Acad. Sci. U.S.A.">
        <title>Comparative genomics of the lactic acid bacteria.</title>
        <authorList>
            <person name="Makarova K."/>
            <person name="Slesarev A."/>
            <person name="Wolf Y."/>
            <person name="Sorokin A."/>
            <person name="Mirkin B."/>
            <person name="Koonin E."/>
            <person name="Pavlov A."/>
            <person name="Pavlova N."/>
            <person name="Karamychev V."/>
            <person name="Polouchine N."/>
            <person name="Shakhova V."/>
            <person name="Grigoriev I."/>
            <person name="Lou Y."/>
            <person name="Rohksar D."/>
            <person name="Lucas S."/>
            <person name="Huang K."/>
            <person name="Goodstein D.M."/>
            <person name="Hawkins T."/>
            <person name="Plengvidhya V."/>
            <person name="Welker D."/>
            <person name="Hughes J."/>
            <person name="Goh Y."/>
            <person name="Benson A."/>
            <person name="Baldwin K."/>
            <person name="Lee J.H."/>
            <person name="Diaz-Muniz I."/>
            <person name="Dosti B."/>
            <person name="Smeianov V."/>
            <person name="Wechter W."/>
            <person name="Barabote R."/>
            <person name="Lorca G."/>
            <person name="Altermann E."/>
            <person name="Barrangou R."/>
            <person name="Ganesan B."/>
            <person name="Xie Y."/>
            <person name="Rawsthorne H."/>
            <person name="Tamir D."/>
            <person name="Parker C."/>
            <person name="Breidt F."/>
            <person name="Broadbent J."/>
            <person name="Hutkins R."/>
            <person name="O'Sullivan D."/>
            <person name="Steele J."/>
            <person name="Unlu G."/>
            <person name="Saier M."/>
            <person name="Klaenhammer T."/>
            <person name="Richardson P."/>
            <person name="Kozyavkin S."/>
            <person name="Weimer B."/>
            <person name="Mills D."/>
        </authorList>
    </citation>
    <scope>NUCLEOTIDE SEQUENCE [LARGE SCALE GENOMIC DNA]</scope>
    <source>
        <strain evidence="7">ATCC 25745 / CCUG 21536 / LMG 10740 / 183-1w</strain>
    </source>
</reference>
<feature type="chain" id="PRO_5039558793" evidence="5">
    <location>
        <begin position="24"/>
        <end position="438"/>
    </location>
</feature>
<evidence type="ECO:0000313" key="6">
    <source>
        <dbReference type="EMBL" id="ABJ67868.1"/>
    </source>
</evidence>
<dbReference type="Pfam" id="PF01183">
    <property type="entry name" value="Glyco_hydro_25"/>
    <property type="match status" value="1"/>
</dbReference>
<feature type="region of interest" description="Disordered" evidence="4">
    <location>
        <begin position="37"/>
        <end position="68"/>
    </location>
</feature>
<dbReference type="Gene3D" id="3.20.20.80">
    <property type="entry name" value="Glycosidases"/>
    <property type="match status" value="1"/>
</dbReference>
<dbReference type="InterPro" id="IPR018077">
    <property type="entry name" value="Glyco_hydro_fam25_subgr"/>
</dbReference>
<dbReference type="SMART" id="SM00641">
    <property type="entry name" value="Glyco_25"/>
    <property type="match status" value="1"/>
</dbReference>
<evidence type="ECO:0000256" key="4">
    <source>
        <dbReference type="SAM" id="MobiDB-lite"/>
    </source>
</evidence>
<gene>
    <name evidence="6" type="ordered locus">PEPE_0807</name>
</gene>
<feature type="compositionally biased region" description="Basic and acidic residues" evidence="4">
    <location>
        <begin position="46"/>
        <end position="65"/>
    </location>
</feature>
<name>Q03G04_PEDPA</name>
<keyword evidence="5" id="KW-0732">Signal</keyword>
<keyword evidence="3" id="KW-0326">Glycosidase</keyword>
<dbReference type="RefSeq" id="WP_011673280.1">
    <property type="nucleotide sequence ID" value="NC_008525.1"/>
</dbReference>
<organism evidence="6 7">
    <name type="scientific">Pediococcus pentosaceus (strain ATCC 25745 / CCUG 21536 / LMG 10740 / 183-1w)</name>
    <dbReference type="NCBI Taxonomy" id="278197"/>
    <lineage>
        <taxon>Bacteria</taxon>
        <taxon>Bacillati</taxon>
        <taxon>Bacillota</taxon>
        <taxon>Bacilli</taxon>
        <taxon>Lactobacillales</taxon>
        <taxon>Lactobacillaceae</taxon>
        <taxon>Pediococcus</taxon>
    </lineage>
</organism>
<dbReference type="InterPro" id="IPR017853">
    <property type="entry name" value="GH"/>
</dbReference>
<dbReference type="GO" id="GO:0009253">
    <property type="term" value="P:peptidoglycan catabolic process"/>
    <property type="evidence" value="ECO:0007669"/>
    <property type="project" value="InterPro"/>
</dbReference>
<comment type="similarity">
    <text evidence="1">Belongs to the glycosyl hydrolase 25 family.</text>
</comment>
<evidence type="ECO:0000313" key="7">
    <source>
        <dbReference type="Proteomes" id="UP000000773"/>
    </source>
</evidence>
<protein>
    <submittedName>
        <fullName evidence="6">Lyzozyme M1 (1,4-beta-N-acetylmuramidase)</fullName>
    </submittedName>
</protein>
<proteinExistence type="inferred from homology"/>
<evidence type="ECO:0000256" key="5">
    <source>
        <dbReference type="SAM" id="SignalP"/>
    </source>
</evidence>
<dbReference type="CAZy" id="GH25">
    <property type="family name" value="Glycoside Hydrolase Family 25"/>
</dbReference>
<feature type="signal peptide" evidence="5">
    <location>
        <begin position="1"/>
        <end position="23"/>
    </location>
</feature>
<dbReference type="EMBL" id="CP000422">
    <property type="protein sequence ID" value="ABJ67868.1"/>
    <property type="molecule type" value="Genomic_DNA"/>
</dbReference>
<dbReference type="GO" id="GO:0016998">
    <property type="term" value="P:cell wall macromolecule catabolic process"/>
    <property type="evidence" value="ECO:0007669"/>
    <property type="project" value="InterPro"/>
</dbReference>
<dbReference type="PROSITE" id="PS51904">
    <property type="entry name" value="GLYCOSYL_HYDROL_F25_2"/>
    <property type="match status" value="1"/>
</dbReference>
<sequence length="438" mass="48181">MTKLNKLKWVVAIAMAFFIGVNTAPLVSANAGSSTNNQYTNTQHEATQKHSTTDKAKTGNKDARKSVTSVRSQGVDWAKYQGYNGVKGYKNDQFAIAQIGGSYGGTFINQATYNSQVASALNQGMRAHTYIWYGVGGSTQLGKQCLDYYLPRVKTPKGSIVALDYEDGASGSVKENTDAIIAGMQQIKNAGYTPMYYSYKPYTLAHVDYQRIVKRFGTSLWIAAYPDYNVRSTPYWGTFPTMDGVAIWQFTSTYINGGLDGNVDLTGITKNGYDGNTPTPSKPTNKKAVHVTYALHQKGKQWLSPVKDFGSGSNGFAGVPNSVHDMLYIKVNHGTIKYRVHTKEDGWLPWVHKANKNDTVNGVAGIKGHTIDGVQMYYTTPSGETYQQAYYRSQTTQRANYLGTCADNGSVAGYDSWAGMLGEPLDRLQIHINDNSKY</sequence>
<evidence type="ECO:0000256" key="2">
    <source>
        <dbReference type="ARBA" id="ARBA00022801"/>
    </source>
</evidence>
<dbReference type="GO" id="GO:0003796">
    <property type="term" value="F:lysozyme activity"/>
    <property type="evidence" value="ECO:0007669"/>
    <property type="project" value="InterPro"/>
</dbReference>
<dbReference type="HOGENOM" id="CLU_063012_0_0_9"/>
<keyword evidence="2" id="KW-0378">Hydrolase</keyword>
<dbReference type="Proteomes" id="UP000000773">
    <property type="component" value="Chromosome"/>
</dbReference>
<accession>Q03G04</accession>
<dbReference type="AlphaFoldDB" id="Q03G04"/>
<evidence type="ECO:0000256" key="1">
    <source>
        <dbReference type="ARBA" id="ARBA00010646"/>
    </source>
</evidence>
<dbReference type="STRING" id="278197.PEPE_0807"/>
<dbReference type="KEGG" id="ppe:PEPE_0807"/>
<dbReference type="InterPro" id="IPR002053">
    <property type="entry name" value="Glyco_hydro_25"/>
</dbReference>